<gene>
    <name evidence="1" type="ORF">SFMTTN_2350</name>
</gene>
<name>A0A401JFX1_9PROT</name>
<proteinExistence type="predicted"/>
<dbReference type="AlphaFoldDB" id="A0A401JFX1"/>
<comment type="caution">
    <text evidence="1">The sequence shown here is derived from an EMBL/GenBank/DDBJ whole genome shotgun (WGS) entry which is preliminary data.</text>
</comment>
<keyword evidence="2" id="KW-1185">Reference proteome</keyword>
<organism evidence="1 2">
    <name type="scientific">Sulfuriferula multivorans</name>
    <dbReference type="NCBI Taxonomy" id="1559896"/>
    <lineage>
        <taxon>Bacteria</taxon>
        <taxon>Pseudomonadati</taxon>
        <taxon>Pseudomonadota</taxon>
        <taxon>Betaproteobacteria</taxon>
        <taxon>Nitrosomonadales</taxon>
        <taxon>Sulfuricellaceae</taxon>
        <taxon>Sulfuriferula</taxon>
    </lineage>
</organism>
<protein>
    <submittedName>
        <fullName evidence="1">Uncharacterized protein</fullName>
    </submittedName>
</protein>
<evidence type="ECO:0000313" key="1">
    <source>
        <dbReference type="EMBL" id="GBL46535.1"/>
    </source>
</evidence>
<dbReference type="EMBL" id="BGOW01000020">
    <property type="protein sequence ID" value="GBL46535.1"/>
    <property type="molecule type" value="Genomic_DNA"/>
</dbReference>
<evidence type="ECO:0000313" key="2">
    <source>
        <dbReference type="Proteomes" id="UP000286806"/>
    </source>
</evidence>
<dbReference type="Proteomes" id="UP000286806">
    <property type="component" value="Unassembled WGS sequence"/>
</dbReference>
<sequence length="37" mass="4185">MILKMKVHNMRGTQVLEAGVGITGCILFLQRLMEKQP</sequence>
<reference evidence="1 2" key="1">
    <citation type="journal article" date="2019" name="Front. Microbiol.">
        <title>Genomes of Neutrophilic Sulfur-Oxidizing Chemolithoautotrophs Representing 9 Proteobacterial Species From 8 Genera.</title>
        <authorList>
            <person name="Watanabe T."/>
            <person name="Kojima H."/>
            <person name="Umezawa K."/>
            <person name="Hori C."/>
            <person name="Takasuka T.E."/>
            <person name="Kato Y."/>
            <person name="Fukui M."/>
        </authorList>
    </citation>
    <scope>NUCLEOTIDE SEQUENCE [LARGE SCALE GENOMIC DNA]</scope>
    <source>
        <strain evidence="1 2">TTN</strain>
    </source>
</reference>
<accession>A0A401JFX1</accession>